<dbReference type="Pfam" id="PF06013">
    <property type="entry name" value="WXG100"/>
    <property type="match status" value="1"/>
</dbReference>
<dbReference type="CDD" id="cd13402">
    <property type="entry name" value="LT_TF-like"/>
    <property type="match status" value="1"/>
</dbReference>
<dbReference type="RefSeq" id="WP_218912369.1">
    <property type="nucleotide sequence ID" value="NZ_JACCCO010000002.1"/>
</dbReference>
<keyword evidence="4" id="KW-1185">Reference proteome</keyword>
<accession>A0A852V509</accession>
<dbReference type="SUPFAM" id="SSF140453">
    <property type="entry name" value="EsxAB dimer-like"/>
    <property type="match status" value="1"/>
</dbReference>
<dbReference type="Gene3D" id="1.10.530.10">
    <property type="match status" value="1"/>
</dbReference>
<dbReference type="Pfam" id="PF01464">
    <property type="entry name" value="SLT"/>
    <property type="match status" value="1"/>
</dbReference>
<feature type="compositionally biased region" description="Gly residues" evidence="1">
    <location>
        <begin position="210"/>
        <end position="241"/>
    </location>
</feature>
<feature type="domain" description="Transglycosylase SLT" evidence="2">
    <location>
        <begin position="278"/>
        <end position="356"/>
    </location>
</feature>
<proteinExistence type="predicted"/>
<dbReference type="AlphaFoldDB" id="A0A852V509"/>
<organism evidence="3 4">
    <name type="scientific">Streptosporangium sandarakinum</name>
    <dbReference type="NCBI Taxonomy" id="1260955"/>
    <lineage>
        <taxon>Bacteria</taxon>
        <taxon>Bacillati</taxon>
        <taxon>Actinomycetota</taxon>
        <taxon>Actinomycetes</taxon>
        <taxon>Streptosporangiales</taxon>
        <taxon>Streptosporangiaceae</taxon>
        <taxon>Streptosporangium</taxon>
    </lineage>
</organism>
<evidence type="ECO:0000313" key="4">
    <source>
        <dbReference type="Proteomes" id="UP000576393"/>
    </source>
</evidence>
<comment type="caution">
    <text evidence="3">The sequence shown here is derived from an EMBL/GenBank/DDBJ whole genome shotgun (WGS) entry which is preliminary data.</text>
</comment>
<evidence type="ECO:0000259" key="2">
    <source>
        <dbReference type="Pfam" id="PF01464"/>
    </source>
</evidence>
<dbReference type="InterPro" id="IPR010310">
    <property type="entry name" value="T7SS_ESAT-6-like"/>
</dbReference>
<feature type="region of interest" description="Disordered" evidence="1">
    <location>
        <begin position="203"/>
        <end position="256"/>
    </location>
</feature>
<sequence length="372" mass="38095">MGSEQIRQLPGGGPLADYLDKVSGNPEAIRAVAKRWRGTAGKVNEHLGGLGSAVQNVDDAWQGGSADDFAAYMSKYGRAGEDLELAVSNCANSLDDAATALEDAKAKIGRIADTLLNDVDTYRRTNRGDTSQDTSAGISRLASSAATAAKPHLDAADDAVTKAMKDIGKYLGERDLTFTGIGDPGDQPFVPGAGHTVNWERTIGYQPAGGPNGGGGPGGGAPGGNGSGGNGSGGGFGGYGPSGPPPPGGGPAPSGKVKEWIEQAIEILKERGVPVEKMNPNDIWMIIQHESGGNPHAINNWDSNAAAGHPSKGLMQTIDPTFNAYKLPGHGDIYNPVDNIIAGVRYAISRYGSVSNVPGVVGSKTGSGYVGY</sequence>
<evidence type="ECO:0000256" key="1">
    <source>
        <dbReference type="SAM" id="MobiDB-lite"/>
    </source>
</evidence>
<dbReference type="Proteomes" id="UP000576393">
    <property type="component" value="Unassembled WGS sequence"/>
</dbReference>
<gene>
    <name evidence="3" type="ORF">HDA43_004604</name>
</gene>
<dbReference type="InterPro" id="IPR036689">
    <property type="entry name" value="ESAT-6-like_sf"/>
</dbReference>
<dbReference type="EMBL" id="JACCCO010000002">
    <property type="protein sequence ID" value="NYF42403.1"/>
    <property type="molecule type" value="Genomic_DNA"/>
</dbReference>
<dbReference type="InterPro" id="IPR023346">
    <property type="entry name" value="Lysozyme-like_dom_sf"/>
</dbReference>
<protein>
    <submittedName>
        <fullName evidence="3">WXG100 family type VII secretion target</fullName>
    </submittedName>
</protein>
<reference evidence="3 4" key="1">
    <citation type="submission" date="2020-07" db="EMBL/GenBank/DDBJ databases">
        <title>Sequencing the genomes of 1000 actinobacteria strains.</title>
        <authorList>
            <person name="Klenk H.-P."/>
        </authorList>
    </citation>
    <scope>NUCLEOTIDE SEQUENCE [LARGE SCALE GENOMIC DNA]</scope>
    <source>
        <strain evidence="3 4">DSM 45763</strain>
    </source>
</reference>
<dbReference type="PANTHER" id="PTHR21525">
    <property type="entry name" value="MOTILE SPERM PROTEIN"/>
    <property type="match status" value="1"/>
</dbReference>
<dbReference type="Gene3D" id="1.10.287.1060">
    <property type="entry name" value="ESAT-6-like"/>
    <property type="match status" value="1"/>
</dbReference>
<dbReference type="InterPro" id="IPR008258">
    <property type="entry name" value="Transglycosylase_SLT_dom_1"/>
</dbReference>
<evidence type="ECO:0000313" key="3">
    <source>
        <dbReference type="EMBL" id="NYF42403.1"/>
    </source>
</evidence>
<name>A0A852V509_9ACTN</name>
<dbReference type="SUPFAM" id="SSF53955">
    <property type="entry name" value="Lysozyme-like"/>
    <property type="match status" value="1"/>
</dbReference>
<dbReference type="PANTHER" id="PTHR21525:SF9">
    <property type="entry name" value="CHANNEL_COLICIN DOMAIN-CONTAINING PROTEIN"/>
    <property type="match status" value="1"/>
</dbReference>